<dbReference type="PANTHER" id="PTHR46847:SF1">
    <property type="entry name" value="D-ALLOSE-BINDING PERIPLASMIC PROTEIN-RELATED"/>
    <property type="match status" value="1"/>
</dbReference>
<comment type="subcellular location">
    <subcellularLocation>
        <location evidence="1">Cell envelope</location>
    </subcellularLocation>
</comment>
<organism evidence="6">
    <name type="scientific">Caldilineaceae bacterium SB0662_bin_9</name>
    <dbReference type="NCBI Taxonomy" id="2605258"/>
    <lineage>
        <taxon>Bacteria</taxon>
        <taxon>Bacillati</taxon>
        <taxon>Chloroflexota</taxon>
        <taxon>Caldilineae</taxon>
        <taxon>Caldilineales</taxon>
        <taxon>Caldilineaceae</taxon>
    </lineage>
</organism>
<reference evidence="6" key="1">
    <citation type="submission" date="2019-09" db="EMBL/GenBank/DDBJ databases">
        <title>Characterisation of the sponge microbiome using genome-centric metagenomics.</title>
        <authorList>
            <person name="Engelberts J.P."/>
            <person name="Robbins S.J."/>
            <person name="De Goeij J.M."/>
            <person name="Aranda M."/>
            <person name="Bell S.C."/>
            <person name="Webster N.S."/>
        </authorList>
    </citation>
    <scope>NUCLEOTIDE SEQUENCE</scope>
    <source>
        <strain evidence="6">SB0662_bin_9</strain>
    </source>
</reference>
<name>A0A6B1DNX4_9CHLR</name>
<evidence type="ECO:0000256" key="3">
    <source>
        <dbReference type="ARBA" id="ARBA00022729"/>
    </source>
</evidence>
<keyword evidence="4" id="KW-1133">Transmembrane helix</keyword>
<sequence length="409" mass="42857">MGLGNCYADPHPRTEHSLSKGLALVESNSVLGCTALSHSMEIRHMRVKSKLFLLLGLLMVVALAAAGCALPMAADEHTHEDGADHTHDEEMPDGGFVIGVSNTLVGNGWREQMICAIKAEATASGMVDEVIVVNRNGGPTEQIADLEGLISQGVDAIILNPTDREGLNAVIEAAIAQGIVVVAVDQAVTAEGAYVATNDQTAYARLGAEWLFETLGGSGKVVEMRGIDGVPADTDRHNGFMEALANYPDIEVVASTFTGWDPSTGAQQALDLITTQEIDGIWTSGIDYPVVEQFQVADKPFVPIVGADNNGFVAQLLDLADEGLVGAAVTNPPAIGAVGTSIAIDALLGNNPPHETILTPKVFATDNTDGLNAIYAPDEQVGWSTYVDIEPFTHYNGSADVSACKAPGE</sequence>
<proteinExistence type="inferred from homology"/>
<keyword evidence="3" id="KW-0732">Signal</keyword>
<dbReference type="InterPro" id="IPR028082">
    <property type="entry name" value="Peripla_BP_I"/>
</dbReference>
<evidence type="ECO:0000256" key="1">
    <source>
        <dbReference type="ARBA" id="ARBA00004196"/>
    </source>
</evidence>
<dbReference type="InterPro" id="IPR025997">
    <property type="entry name" value="SBP_2_dom"/>
</dbReference>
<evidence type="ECO:0000256" key="2">
    <source>
        <dbReference type="ARBA" id="ARBA00007639"/>
    </source>
</evidence>
<evidence type="ECO:0000256" key="4">
    <source>
        <dbReference type="SAM" id="Phobius"/>
    </source>
</evidence>
<dbReference type="SUPFAM" id="SSF53822">
    <property type="entry name" value="Periplasmic binding protein-like I"/>
    <property type="match status" value="1"/>
</dbReference>
<protein>
    <submittedName>
        <fullName evidence="6">ABC transporter substrate-binding protein</fullName>
    </submittedName>
</protein>
<dbReference type="GO" id="GO:0030246">
    <property type="term" value="F:carbohydrate binding"/>
    <property type="evidence" value="ECO:0007669"/>
    <property type="project" value="UniProtKB-ARBA"/>
</dbReference>
<feature type="transmembrane region" description="Helical" evidence="4">
    <location>
        <begin position="51"/>
        <end position="74"/>
    </location>
</feature>
<dbReference type="Gene3D" id="3.40.50.2300">
    <property type="match status" value="2"/>
</dbReference>
<dbReference type="CDD" id="cd06300">
    <property type="entry name" value="PBP1_ABC_sugar_binding-like"/>
    <property type="match status" value="1"/>
</dbReference>
<evidence type="ECO:0000313" key="6">
    <source>
        <dbReference type="EMBL" id="MYD88781.1"/>
    </source>
</evidence>
<feature type="domain" description="Periplasmic binding protein" evidence="5">
    <location>
        <begin position="98"/>
        <end position="350"/>
    </location>
</feature>
<dbReference type="EMBL" id="VXPY01000003">
    <property type="protein sequence ID" value="MYD88781.1"/>
    <property type="molecule type" value="Genomic_DNA"/>
</dbReference>
<comment type="similarity">
    <text evidence="2">Belongs to the bacterial solute-binding protein 2 family.</text>
</comment>
<dbReference type="Pfam" id="PF13407">
    <property type="entry name" value="Peripla_BP_4"/>
    <property type="match status" value="1"/>
</dbReference>
<dbReference type="AlphaFoldDB" id="A0A6B1DNX4"/>
<comment type="caution">
    <text evidence="6">The sequence shown here is derived from an EMBL/GenBank/DDBJ whole genome shotgun (WGS) entry which is preliminary data.</text>
</comment>
<evidence type="ECO:0000259" key="5">
    <source>
        <dbReference type="Pfam" id="PF13407"/>
    </source>
</evidence>
<accession>A0A6B1DNX4</accession>
<keyword evidence="4" id="KW-0472">Membrane</keyword>
<keyword evidence="4" id="KW-0812">Transmembrane</keyword>
<dbReference type="PANTHER" id="PTHR46847">
    <property type="entry name" value="D-ALLOSE-BINDING PERIPLASMIC PROTEIN-RELATED"/>
    <property type="match status" value="1"/>
</dbReference>
<dbReference type="GO" id="GO:0030313">
    <property type="term" value="C:cell envelope"/>
    <property type="evidence" value="ECO:0007669"/>
    <property type="project" value="UniProtKB-SubCell"/>
</dbReference>
<gene>
    <name evidence="6" type="ORF">F4Y08_00355</name>
</gene>